<evidence type="ECO:0000259" key="1">
    <source>
        <dbReference type="Pfam" id="PF13401"/>
    </source>
</evidence>
<dbReference type="PRINTS" id="PR00364">
    <property type="entry name" value="DISEASERSIST"/>
</dbReference>
<protein>
    <recommendedName>
        <fullName evidence="5">NB-ARC domain-containing protein</fullName>
    </recommendedName>
</protein>
<dbReference type="Proteomes" id="UP000253094">
    <property type="component" value="Unassembled WGS sequence"/>
</dbReference>
<dbReference type="Gene3D" id="3.40.50.300">
    <property type="entry name" value="P-loop containing nucleotide triphosphate hydrolases"/>
    <property type="match status" value="1"/>
</dbReference>
<reference evidence="3 4" key="1">
    <citation type="submission" date="2018-06" db="EMBL/GenBank/DDBJ databases">
        <title>Sphaerisporangium craniellae sp. nov., isolated from a marine sponge in the South China Sea.</title>
        <authorList>
            <person name="Li L."/>
        </authorList>
    </citation>
    <scope>NUCLEOTIDE SEQUENCE [LARGE SCALE GENOMIC DNA]</scope>
    <source>
        <strain evidence="3 4">CCTCC AA 208026</strain>
    </source>
</reference>
<evidence type="ECO:0000313" key="4">
    <source>
        <dbReference type="Proteomes" id="UP000253094"/>
    </source>
</evidence>
<feature type="domain" description="Winged helix-turn-helix" evidence="2">
    <location>
        <begin position="242"/>
        <end position="315"/>
    </location>
</feature>
<organism evidence="3 4">
    <name type="scientific">Sphaerisporangium album</name>
    <dbReference type="NCBI Taxonomy" id="509200"/>
    <lineage>
        <taxon>Bacteria</taxon>
        <taxon>Bacillati</taxon>
        <taxon>Actinomycetota</taxon>
        <taxon>Actinomycetes</taxon>
        <taxon>Streptosporangiales</taxon>
        <taxon>Streptosporangiaceae</taxon>
        <taxon>Sphaerisporangium</taxon>
    </lineage>
</organism>
<dbReference type="RefSeq" id="WP_147268643.1">
    <property type="nucleotide sequence ID" value="NZ_QOIL01000002.1"/>
</dbReference>
<dbReference type="PANTHER" id="PTHR47691:SF3">
    <property type="entry name" value="HTH-TYPE TRANSCRIPTIONAL REGULATOR RV0890C-RELATED"/>
    <property type="match status" value="1"/>
</dbReference>
<feature type="domain" description="ORC1/DEAH AAA+ ATPase" evidence="1">
    <location>
        <begin position="6"/>
        <end position="105"/>
    </location>
</feature>
<dbReference type="SUPFAM" id="SSF48452">
    <property type="entry name" value="TPR-like"/>
    <property type="match status" value="1"/>
</dbReference>
<proteinExistence type="predicted"/>
<keyword evidence="4" id="KW-1185">Reference proteome</keyword>
<dbReference type="Pfam" id="PF25872">
    <property type="entry name" value="HTH_77"/>
    <property type="match status" value="1"/>
</dbReference>
<gene>
    <name evidence="3" type="ORF">DQ384_04890</name>
</gene>
<sequence length="672" mass="73360">MLGRTRSVTLTGVGGVGKTRLALRVARVLQPSFPDGVWFVELSSLREPDLLGHAVCSALDVAQRVGRPRIEALAEFLGPRRALLVLDTCEHLADACVALVDTLLEAAPGLRVVATSRCVLGIEGEWCLQVEPLPVEEPAEAGGPDAGGGAVALFVERAAALVPGFVATPEVAVICGRLDGIPLAVELAAVRLRTLSVEQIMRRLDDRFGLLLDGDRAGQPRHRTLRTAIGWSHELCEPLERLLWARLAVFAGDFDLEAARAVCADPGSGAGLHRGQVEGLLHALVDKSIVRRDDTGQGVRFHMLDTLRDYGAEWLRALGQDEWTRRRHRDHYLDLARRFDAEWFGADQVAWYVRMRRELPNLRAALGFCLGEAPAEHPVGLDLAARLTYFWIGCGFVAEGRHYLRRALGLCHAPGESRSRALWACAWLADFQGDLDEANDLATECMAQAFSQGDRAAAGWGTICCANTGLHWGYVDEVLPMYERARRAHEEGGDRGVGVAYALIGEAYVLRRLGRHEQALSCLRRQRRLCDSHGDIWLRSSGDWVRTLIEIDRGDVRTADRFARACLRAKRVLHDSLGMAAAVKSLAGTAAGLGDMERAARLLGIGDMVEHSFGVRLGLSHPNGVSERAEARARAALGERAFREAFTRGRELELESALAYALTTGEDAEGAA</sequence>
<name>A0A367FR09_9ACTN</name>
<dbReference type="InterPro" id="IPR058852">
    <property type="entry name" value="HTH_77"/>
</dbReference>
<dbReference type="Pfam" id="PF13401">
    <property type="entry name" value="AAA_22"/>
    <property type="match status" value="1"/>
</dbReference>
<dbReference type="PANTHER" id="PTHR47691">
    <property type="entry name" value="REGULATOR-RELATED"/>
    <property type="match status" value="1"/>
</dbReference>
<evidence type="ECO:0008006" key="5">
    <source>
        <dbReference type="Google" id="ProtNLM"/>
    </source>
</evidence>
<dbReference type="SUPFAM" id="SSF52540">
    <property type="entry name" value="P-loop containing nucleoside triphosphate hydrolases"/>
    <property type="match status" value="1"/>
</dbReference>
<evidence type="ECO:0000313" key="3">
    <source>
        <dbReference type="EMBL" id="RCG32808.1"/>
    </source>
</evidence>
<dbReference type="InterPro" id="IPR049945">
    <property type="entry name" value="AAA_22"/>
</dbReference>
<accession>A0A367FR09</accession>
<dbReference type="OrthoDB" id="3194665at2"/>
<evidence type="ECO:0000259" key="2">
    <source>
        <dbReference type="Pfam" id="PF25872"/>
    </source>
</evidence>
<dbReference type="InterPro" id="IPR027417">
    <property type="entry name" value="P-loop_NTPase"/>
</dbReference>
<dbReference type="AlphaFoldDB" id="A0A367FR09"/>
<dbReference type="Gene3D" id="1.25.40.10">
    <property type="entry name" value="Tetratricopeptide repeat domain"/>
    <property type="match status" value="1"/>
</dbReference>
<dbReference type="EMBL" id="QOIL01000002">
    <property type="protein sequence ID" value="RCG32808.1"/>
    <property type="molecule type" value="Genomic_DNA"/>
</dbReference>
<comment type="caution">
    <text evidence="3">The sequence shown here is derived from an EMBL/GenBank/DDBJ whole genome shotgun (WGS) entry which is preliminary data.</text>
</comment>
<dbReference type="GO" id="GO:0016887">
    <property type="term" value="F:ATP hydrolysis activity"/>
    <property type="evidence" value="ECO:0007669"/>
    <property type="project" value="InterPro"/>
</dbReference>
<dbReference type="InterPro" id="IPR011990">
    <property type="entry name" value="TPR-like_helical_dom_sf"/>
</dbReference>